<comment type="caution">
    <text evidence="2">The sequence shown here is derived from an EMBL/GenBank/DDBJ whole genome shotgun (WGS) entry which is preliminary data.</text>
</comment>
<gene>
    <name evidence="2" type="ORF">Egran_06101</name>
</gene>
<dbReference type="InterPro" id="IPR029033">
    <property type="entry name" value="His_PPase_superfam"/>
</dbReference>
<dbReference type="AlphaFoldDB" id="A0A232LPP4"/>
<organism evidence="2 3">
    <name type="scientific">Elaphomyces granulatus</name>
    <dbReference type="NCBI Taxonomy" id="519963"/>
    <lineage>
        <taxon>Eukaryota</taxon>
        <taxon>Fungi</taxon>
        <taxon>Dikarya</taxon>
        <taxon>Ascomycota</taxon>
        <taxon>Pezizomycotina</taxon>
        <taxon>Eurotiomycetes</taxon>
        <taxon>Eurotiomycetidae</taxon>
        <taxon>Eurotiales</taxon>
        <taxon>Elaphomycetaceae</taxon>
        <taxon>Elaphomyces</taxon>
    </lineage>
</organism>
<dbReference type="Pfam" id="PF00300">
    <property type="entry name" value="His_Phos_1"/>
    <property type="match status" value="1"/>
</dbReference>
<reference evidence="2 3" key="1">
    <citation type="journal article" date="2015" name="Environ. Microbiol.">
        <title>Metagenome sequence of Elaphomyces granulatus from sporocarp tissue reveals Ascomycota ectomycorrhizal fingerprints of genome expansion and a Proteobacteria-rich microbiome.</title>
        <authorList>
            <person name="Quandt C.A."/>
            <person name="Kohler A."/>
            <person name="Hesse C.N."/>
            <person name="Sharpton T.J."/>
            <person name="Martin F."/>
            <person name="Spatafora J.W."/>
        </authorList>
    </citation>
    <scope>NUCLEOTIDE SEQUENCE [LARGE SCALE GENOMIC DNA]</scope>
    <source>
        <strain evidence="2 3">OSC145934</strain>
    </source>
</reference>
<dbReference type="Proteomes" id="UP000243515">
    <property type="component" value="Unassembled WGS sequence"/>
</dbReference>
<protein>
    <recommendedName>
        <fullName evidence="4">Phosphoglycerate mutase-like protein</fullName>
    </recommendedName>
</protein>
<name>A0A232LPP4_9EURO</name>
<evidence type="ECO:0000313" key="2">
    <source>
        <dbReference type="EMBL" id="OXV06131.1"/>
    </source>
</evidence>
<dbReference type="Gene3D" id="3.40.50.1240">
    <property type="entry name" value="Phosphoglycerate mutase-like"/>
    <property type="match status" value="1"/>
</dbReference>
<dbReference type="SUPFAM" id="SSF53254">
    <property type="entry name" value="Phosphoglycerate mutase-like"/>
    <property type="match status" value="1"/>
</dbReference>
<sequence>MPPTLYIVRHAEGENNIEDSHFIRDAVLTDKGKAQCSQLREEFPYHYSISIVMSSPLRRAIQTAAFSFGPTLRRPDVQYLAVPLGQEVSDKQCDIGHSRAEIEQQLPELLKGQEIGFDPAKFDFSLVEDGWNSKAGRYAPDHEAVKRRAADLRSWLYQRSEPHILLVTHGAFLHFLTEDWTGDDPKRGTAYLNCEVRIFNFTENSTSEDTHLEEREESKKSRVRLTESHPSILAEMAAVGTN</sequence>
<evidence type="ECO:0008006" key="4">
    <source>
        <dbReference type="Google" id="ProtNLM"/>
    </source>
</evidence>
<evidence type="ECO:0000313" key="3">
    <source>
        <dbReference type="Proteomes" id="UP000243515"/>
    </source>
</evidence>
<dbReference type="PANTHER" id="PTHR48100">
    <property type="entry name" value="BROAD-SPECIFICITY PHOSPHATASE YOR283W-RELATED"/>
    <property type="match status" value="1"/>
</dbReference>
<proteinExistence type="predicted"/>
<dbReference type="EMBL" id="NPHW01006086">
    <property type="protein sequence ID" value="OXV06131.1"/>
    <property type="molecule type" value="Genomic_DNA"/>
</dbReference>
<dbReference type="InterPro" id="IPR050275">
    <property type="entry name" value="PGM_Phosphatase"/>
</dbReference>
<accession>A0A232LPP4</accession>
<dbReference type="GO" id="GO:0005737">
    <property type="term" value="C:cytoplasm"/>
    <property type="evidence" value="ECO:0007669"/>
    <property type="project" value="TreeGrafter"/>
</dbReference>
<feature type="compositionally biased region" description="Basic and acidic residues" evidence="1">
    <location>
        <begin position="208"/>
        <end position="226"/>
    </location>
</feature>
<feature type="region of interest" description="Disordered" evidence="1">
    <location>
        <begin position="206"/>
        <end position="226"/>
    </location>
</feature>
<dbReference type="PANTHER" id="PTHR48100:SF54">
    <property type="entry name" value="PHOSPHATASE SPAC5H10.03-RELATED"/>
    <property type="match status" value="1"/>
</dbReference>
<dbReference type="SMART" id="SM00855">
    <property type="entry name" value="PGAM"/>
    <property type="match status" value="1"/>
</dbReference>
<dbReference type="InterPro" id="IPR013078">
    <property type="entry name" value="His_Pase_superF_clade-1"/>
</dbReference>
<dbReference type="CDD" id="cd07067">
    <property type="entry name" value="HP_PGM_like"/>
    <property type="match status" value="1"/>
</dbReference>
<dbReference type="GO" id="GO:0016791">
    <property type="term" value="F:phosphatase activity"/>
    <property type="evidence" value="ECO:0007669"/>
    <property type="project" value="TreeGrafter"/>
</dbReference>
<dbReference type="OrthoDB" id="496981at2759"/>
<evidence type="ECO:0000256" key="1">
    <source>
        <dbReference type="SAM" id="MobiDB-lite"/>
    </source>
</evidence>
<keyword evidence="3" id="KW-1185">Reference proteome</keyword>